<dbReference type="Pfam" id="PF00072">
    <property type="entry name" value="Response_reg"/>
    <property type="match status" value="1"/>
</dbReference>
<dbReference type="InterPro" id="IPR013655">
    <property type="entry name" value="PAS_fold_3"/>
</dbReference>
<feature type="domain" description="PAC" evidence="12">
    <location>
        <begin position="376"/>
        <end position="428"/>
    </location>
</feature>
<reference evidence="13 14" key="1">
    <citation type="submission" date="2022-06" db="EMBL/GenBank/DDBJ databases">
        <title>Mesorhizobium sp. strain RP14 Genome sequencing and assembly.</title>
        <authorList>
            <person name="Kim I."/>
        </authorList>
    </citation>
    <scope>NUCLEOTIDE SEQUENCE [LARGE SCALE GENOMIC DNA]</scope>
    <source>
        <strain evidence="14">RP14(2022)</strain>
    </source>
</reference>
<dbReference type="Gene3D" id="2.10.70.100">
    <property type="match status" value="1"/>
</dbReference>
<dbReference type="Gene3D" id="3.30.450.40">
    <property type="match status" value="2"/>
</dbReference>
<evidence type="ECO:0000313" key="14">
    <source>
        <dbReference type="Proteomes" id="UP001205906"/>
    </source>
</evidence>
<dbReference type="SUPFAM" id="SSF55785">
    <property type="entry name" value="PYP-like sensor domain (PAS domain)"/>
    <property type="match status" value="3"/>
</dbReference>
<dbReference type="CDD" id="cd00082">
    <property type="entry name" value="HisKA"/>
    <property type="match status" value="1"/>
</dbReference>
<comment type="caution">
    <text evidence="13">The sequence shown here is derived from an EMBL/GenBank/DDBJ whole genome shotgun (WGS) entry which is preliminary data.</text>
</comment>
<evidence type="ECO:0000256" key="3">
    <source>
        <dbReference type="ARBA" id="ARBA00022553"/>
    </source>
</evidence>
<evidence type="ECO:0000256" key="8">
    <source>
        <dbReference type="ARBA" id="ARBA00023012"/>
    </source>
</evidence>
<dbReference type="SMART" id="SM00086">
    <property type="entry name" value="PAC"/>
    <property type="match status" value="2"/>
</dbReference>
<dbReference type="Pfam" id="PF08448">
    <property type="entry name" value="PAS_4"/>
    <property type="match status" value="2"/>
</dbReference>
<dbReference type="NCBIfam" id="TIGR00229">
    <property type="entry name" value="sensory_box"/>
    <property type="match status" value="1"/>
</dbReference>
<dbReference type="InterPro" id="IPR036890">
    <property type="entry name" value="HATPase_C_sf"/>
</dbReference>
<dbReference type="CDD" id="cd00130">
    <property type="entry name" value="PAS"/>
    <property type="match status" value="1"/>
</dbReference>
<dbReference type="InterPro" id="IPR029016">
    <property type="entry name" value="GAF-like_dom_sf"/>
</dbReference>
<dbReference type="SUPFAM" id="SSF52172">
    <property type="entry name" value="CheY-like"/>
    <property type="match status" value="1"/>
</dbReference>
<dbReference type="SMART" id="SM00065">
    <property type="entry name" value="GAF"/>
    <property type="match status" value="2"/>
</dbReference>
<dbReference type="InterPro" id="IPR011006">
    <property type="entry name" value="CheY-like_superfamily"/>
</dbReference>
<dbReference type="InterPro" id="IPR013656">
    <property type="entry name" value="PAS_4"/>
</dbReference>
<dbReference type="SMART" id="SM00388">
    <property type="entry name" value="HisKA"/>
    <property type="match status" value="1"/>
</dbReference>
<dbReference type="Pfam" id="PF02518">
    <property type="entry name" value="HATPase_c"/>
    <property type="match status" value="1"/>
</dbReference>
<dbReference type="InterPro" id="IPR036097">
    <property type="entry name" value="HisK_dim/P_sf"/>
</dbReference>
<evidence type="ECO:0000256" key="4">
    <source>
        <dbReference type="ARBA" id="ARBA00022679"/>
    </source>
</evidence>
<dbReference type="SUPFAM" id="SSF55874">
    <property type="entry name" value="ATPase domain of HSP90 chaperone/DNA topoisomerase II/histidine kinase"/>
    <property type="match status" value="1"/>
</dbReference>
<dbReference type="InterPro" id="IPR000014">
    <property type="entry name" value="PAS"/>
</dbReference>
<dbReference type="InterPro" id="IPR005467">
    <property type="entry name" value="His_kinase_dom"/>
</dbReference>
<dbReference type="SMART" id="SM00448">
    <property type="entry name" value="REC"/>
    <property type="match status" value="1"/>
</dbReference>
<evidence type="ECO:0000256" key="1">
    <source>
        <dbReference type="ARBA" id="ARBA00000085"/>
    </source>
</evidence>
<dbReference type="PANTHER" id="PTHR43065:SF46">
    <property type="entry name" value="C4-DICARBOXYLATE TRANSPORT SENSOR PROTEIN DCTB"/>
    <property type="match status" value="1"/>
</dbReference>
<dbReference type="PRINTS" id="PR00344">
    <property type="entry name" value="BCTRLSENSOR"/>
</dbReference>
<keyword evidence="8" id="KW-0902">Two-component regulatory system</keyword>
<evidence type="ECO:0000259" key="12">
    <source>
        <dbReference type="PROSITE" id="PS50113"/>
    </source>
</evidence>
<dbReference type="InterPro" id="IPR000700">
    <property type="entry name" value="PAS-assoc_C"/>
</dbReference>
<keyword evidence="7" id="KW-0067">ATP-binding</keyword>
<evidence type="ECO:0000313" key="13">
    <source>
        <dbReference type="EMBL" id="MCO6050469.1"/>
    </source>
</evidence>
<proteinExistence type="predicted"/>
<dbReference type="Pfam" id="PF08447">
    <property type="entry name" value="PAS_3"/>
    <property type="match status" value="1"/>
</dbReference>
<dbReference type="InterPro" id="IPR003594">
    <property type="entry name" value="HATPase_dom"/>
</dbReference>
<evidence type="ECO:0000259" key="11">
    <source>
        <dbReference type="PROSITE" id="PS50110"/>
    </source>
</evidence>
<gene>
    <name evidence="13" type="ORF">NGM99_11820</name>
</gene>
<accession>A0ABT1C6M3</accession>
<dbReference type="SUPFAM" id="SSF47384">
    <property type="entry name" value="Homodimeric domain of signal transducing histidine kinase"/>
    <property type="match status" value="1"/>
</dbReference>
<evidence type="ECO:0000256" key="2">
    <source>
        <dbReference type="ARBA" id="ARBA00012438"/>
    </source>
</evidence>
<dbReference type="Gene3D" id="3.40.50.2300">
    <property type="match status" value="1"/>
</dbReference>
<dbReference type="SMART" id="SM00387">
    <property type="entry name" value="HATPase_c"/>
    <property type="match status" value="1"/>
</dbReference>
<dbReference type="Proteomes" id="UP001205906">
    <property type="component" value="Unassembled WGS sequence"/>
</dbReference>
<dbReference type="PROSITE" id="PS50113">
    <property type="entry name" value="PAC"/>
    <property type="match status" value="2"/>
</dbReference>
<dbReference type="Gene3D" id="1.10.287.130">
    <property type="match status" value="1"/>
</dbReference>
<evidence type="ECO:0000259" key="10">
    <source>
        <dbReference type="PROSITE" id="PS50109"/>
    </source>
</evidence>
<evidence type="ECO:0000256" key="6">
    <source>
        <dbReference type="ARBA" id="ARBA00022777"/>
    </source>
</evidence>
<evidence type="ECO:0000256" key="7">
    <source>
        <dbReference type="ARBA" id="ARBA00022840"/>
    </source>
</evidence>
<keyword evidence="4" id="KW-0808">Transferase</keyword>
<protein>
    <recommendedName>
        <fullName evidence="2">histidine kinase</fullName>
        <ecNumber evidence="2">2.7.13.3</ecNumber>
    </recommendedName>
</protein>
<dbReference type="PROSITE" id="PS50110">
    <property type="entry name" value="RESPONSE_REGULATORY"/>
    <property type="match status" value="1"/>
</dbReference>
<dbReference type="SMART" id="SM00091">
    <property type="entry name" value="PAS"/>
    <property type="match status" value="3"/>
</dbReference>
<dbReference type="RefSeq" id="WP_252819101.1">
    <property type="nucleotide sequence ID" value="NZ_JAMXQS010000005.1"/>
</dbReference>
<keyword evidence="6" id="KW-0418">Kinase</keyword>
<feature type="domain" description="PAC" evidence="12">
    <location>
        <begin position="242"/>
        <end position="297"/>
    </location>
</feature>
<name>A0ABT1C6M3_9HYPH</name>
<dbReference type="PANTHER" id="PTHR43065">
    <property type="entry name" value="SENSOR HISTIDINE KINASE"/>
    <property type="match status" value="1"/>
</dbReference>
<dbReference type="EC" id="2.7.13.3" evidence="2"/>
<feature type="domain" description="Histidine kinase" evidence="10">
    <location>
        <begin position="925"/>
        <end position="1146"/>
    </location>
</feature>
<dbReference type="InterPro" id="IPR001610">
    <property type="entry name" value="PAC"/>
</dbReference>
<sequence length="1285" mass="142475">MPAKSPSFLAEGGEMGELIRRLDWRKTPLGAPVSWPAELRTLVRVMLAARQPMFIAWGPSRTMLYNDAYAPLCGARHPWALGKPFNAVWADIIDTVGPIMEAAYAGVSTSMDDIAFTMTRNGYPEETHFSFGYTPVHDDLSGDVLGMFCTCLENTQEVIAGRERRKDADRLREMFRQAPGAMALLRGPDHVFEIVNKAYRALIGHREVEGRPIRLALPEVEDQGFVDLLDRVFQTGEPFIGHAMPVKLQRQPDGPSEERLLDFVYQPIRDDSDTITGIFVEATDVSDRVSATRALSDANERLRLALSAGSGLGTWDWDVQADRVTADERFANLFGVDPKLAAEGAPIKEFFARIHPEDLPRVQGEIQQALRTGEDFASEYRVLRENGEPLWIIAQGRCARGNDGTPLHFPGVAFDITDRRVAENATRTAKEDRDFIYALANEQRNSGSPEKVMALTAERLGRYLGITRVGFYSVSDNRHVHYQTGWSDGTLPVPEGSVTLASFGEDYQRTLRGGRPFIFEGEEPVLSKGMARVRSLGTQAGMNIPLIRGKRWEAGLYASHAVPRRWSERERLLVEEVAQLAWDAVERSRAEAVMRRRAALLELSDRLRDLTDPVDIAYAGAETLGTTLGVSRAGYGTIDPVAETITVERDWNAPGIKTIAGTLHFRDHGSYIDDLKRGDTALVTDSRTDPRTADTSDVLEAISARSFVNMPLTENNEFVALLYLNHAEPRLYTEDDLSFMREVAERTRAAVERRRVEGEIKALNALLEERVAERTAERNLLATVLETTDAFVQVVDPNFRWLAINKAAANEFEQIYGVRPEVGQSILEALAPYPDHQAAIRGPWQRAINGEEFTLISEFGHSAHARRFYELKFNALRDKDGQLIAAYQFAYDVSERLAAQARLAKAEDQVRQMQKMEAVGQLTGGIAHDFNNMMAVVIGGLNLLQRRLARGDTDVGRFIDGAMDGAERAASLTQRLLAFSRQQPLTPEAVDPNAMLEGMIELLSRTLGDNIRIETVLERDIWRTRADPSQLENAILNLCVNARDAMADGGQLTLQTANVSLEGDAAQGIEPGPYVRIAVTDTGSGMSEDVIAKAFDPFFTTKGVGKGTGLGLSQVFGFIRQSDGQVRIHSELGSGTTVSIYLPRFQGEADSLPRARQTLSTEGARSGEIVMVVEDEERVRAFSVDALRELGYKVVETANATEALRLIESGEKIDLLFTDIMMPDMSGRQLSELALRARPYLRVLFTSGYTGSQVMGDRAFDTRGLLPKPFSLEQLASKVREALDV</sequence>
<dbReference type="EMBL" id="JAMXQS010000005">
    <property type="protein sequence ID" value="MCO6050469.1"/>
    <property type="molecule type" value="Genomic_DNA"/>
</dbReference>
<dbReference type="Gene3D" id="3.30.565.10">
    <property type="entry name" value="Histidine kinase-like ATPase, C-terminal domain"/>
    <property type="match status" value="1"/>
</dbReference>
<feature type="domain" description="Response regulatory" evidence="11">
    <location>
        <begin position="1169"/>
        <end position="1283"/>
    </location>
</feature>
<dbReference type="Pfam" id="PF01590">
    <property type="entry name" value="GAF"/>
    <property type="match status" value="2"/>
</dbReference>
<dbReference type="InterPro" id="IPR004358">
    <property type="entry name" value="Sig_transdc_His_kin-like_C"/>
</dbReference>
<keyword evidence="3 9" id="KW-0597">Phosphoprotein</keyword>
<dbReference type="InterPro" id="IPR003661">
    <property type="entry name" value="HisK_dim/P_dom"/>
</dbReference>
<organism evidence="13 14">
    <name type="scientific">Mesorhizobium liriopis</name>
    <dbReference type="NCBI Taxonomy" id="2953882"/>
    <lineage>
        <taxon>Bacteria</taxon>
        <taxon>Pseudomonadati</taxon>
        <taxon>Pseudomonadota</taxon>
        <taxon>Alphaproteobacteria</taxon>
        <taxon>Hyphomicrobiales</taxon>
        <taxon>Phyllobacteriaceae</taxon>
        <taxon>Mesorhizobium</taxon>
    </lineage>
</organism>
<dbReference type="PROSITE" id="PS50109">
    <property type="entry name" value="HIS_KIN"/>
    <property type="match status" value="1"/>
</dbReference>
<keyword evidence="14" id="KW-1185">Reference proteome</keyword>
<dbReference type="InterPro" id="IPR001789">
    <property type="entry name" value="Sig_transdc_resp-reg_receiver"/>
</dbReference>
<evidence type="ECO:0000256" key="5">
    <source>
        <dbReference type="ARBA" id="ARBA00022741"/>
    </source>
</evidence>
<comment type="catalytic activity">
    <reaction evidence="1">
        <text>ATP + protein L-histidine = ADP + protein N-phospho-L-histidine.</text>
        <dbReference type="EC" id="2.7.13.3"/>
    </reaction>
</comment>
<dbReference type="InterPro" id="IPR003018">
    <property type="entry name" value="GAF"/>
</dbReference>
<feature type="modified residue" description="4-aspartylphosphate" evidence="9">
    <location>
        <position position="1219"/>
    </location>
</feature>
<evidence type="ECO:0000256" key="9">
    <source>
        <dbReference type="PROSITE-ProRule" id="PRU00169"/>
    </source>
</evidence>
<dbReference type="InterPro" id="IPR035965">
    <property type="entry name" value="PAS-like_dom_sf"/>
</dbReference>
<dbReference type="Gene3D" id="3.30.450.20">
    <property type="entry name" value="PAS domain"/>
    <property type="match status" value="4"/>
</dbReference>
<keyword evidence="5" id="KW-0547">Nucleotide-binding</keyword>
<dbReference type="SUPFAM" id="SSF55781">
    <property type="entry name" value="GAF domain-like"/>
    <property type="match status" value="2"/>
</dbReference>